<gene>
    <name evidence="2" type="ORF">MUK42_37806</name>
</gene>
<evidence type="ECO:0000256" key="1">
    <source>
        <dbReference type="ARBA" id="ARBA00023016"/>
    </source>
</evidence>
<dbReference type="AlphaFoldDB" id="A0A9E7KZ25"/>
<dbReference type="SUPFAM" id="SSF49764">
    <property type="entry name" value="HSP20-like chaperones"/>
    <property type="match status" value="1"/>
</dbReference>
<proteinExistence type="predicted"/>
<organism evidence="2 3">
    <name type="scientific">Musa troglodytarum</name>
    <name type="common">fe'i banana</name>
    <dbReference type="NCBI Taxonomy" id="320322"/>
    <lineage>
        <taxon>Eukaryota</taxon>
        <taxon>Viridiplantae</taxon>
        <taxon>Streptophyta</taxon>
        <taxon>Embryophyta</taxon>
        <taxon>Tracheophyta</taxon>
        <taxon>Spermatophyta</taxon>
        <taxon>Magnoliopsida</taxon>
        <taxon>Liliopsida</taxon>
        <taxon>Zingiberales</taxon>
        <taxon>Musaceae</taxon>
        <taxon>Musa</taxon>
    </lineage>
</organism>
<sequence length="78" mass="9112">VDREAEQHLRPLLLRRLGPILGFPLGCLPFPLRDVPRLHERDAFANTRIDWKETPEAHSFKVDLPWAKEEVKVEMEEG</sequence>
<feature type="non-terminal residue" evidence="2">
    <location>
        <position position="1"/>
    </location>
</feature>
<protein>
    <submittedName>
        <fullName evidence="2">Uncharacterized protein</fullName>
    </submittedName>
</protein>
<keyword evidence="1" id="KW-0346">Stress response</keyword>
<reference evidence="2" key="1">
    <citation type="submission" date="2022-05" db="EMBL/GenBank/DDBJ databases">
        <title>The Musa troglodytarum L. genome provides insights into the mechanism of non-climacteric behaviour and enrichment of carotenoids.</title>
        <authorList>
            <person name="Wang J."/>
        </authorList>
    </citation>
    <scope>NUCLEOTIDE SEQUENCE</scope>
    <source>
        <tissue evidence="2">Leaf</tissue>
    </source>
</reference>
<dbReference type="InterPro" id="IPR031107">
    <property type="entry name" value="Small_HSP"/>
</dbReference>
<evidence type="ECO:0000313" key="2">
    <source>
        <dbReference type="EMBL" id="URE34596.1"/>
    </source>
</evidence>
<dbReference type="PANTHER" id="PTHR11527">
    <property type="entry name" value="HEAT-SHOCK PROTEIN 20 FAMILY MEMBER"/>
    <property type="match status" value="1"/>
</dbReference>
<keyword evidence="3" id="KW-1185">Reference proteome</keyword>
<accession>A0A9E7KZ25</accession>
<dbReference type="EMBL" id="CP097510">
    <property type="protein sequence ID" value="URE34596.1"/>
    <property type="molecule type" value="Genomic_DNA"/>
</dbReference>
<name>A0A9E7KZ25_9LILI</name>
<dbReference type="InterPro" id="IPR008978">
    <property type="entry name" value="HSP20-like_chaperone"/>
</dbReference>
<dbReference type="OrthoDB" id="1684399at2759"/>
<dbReference type="Proteomes" id="UP001055439">
    <property type="component" value="Chromosome 8"/>
</dbReference>
<evidence type="ECO:0000313" key="3">
    <source>
        <dbReference type="Proteomes" id="UP001055439"/>
    </source>
</evidence>